<proteinExistence type="predicted"/>
<name>A0A382GLG1_9ZZZZ</name>
<feature type="non-terminal residue" evidence="1">
    <location>
        <position position="69"/>
    </location>
</feature>
<dbReference type="AlphaFoldDB" id="A0A382GLG1"/>
<sequence length="69" mass="7889">MPVAITDLQSIAITFILPSAQSSRMQSQMVRDLCEMSFANITRYFFSGDQREVRAREFVAIQVDDTLEL</sequence>
<evidence type="ECO:0000313" key="1">
    <source>
        <dbReference type="EMBL" id="SVB75970.1"/>
    </source>
</evidence>
<gene>
    <name evidence="1" type="ORF">METZ01_LOCUS228824</name>
</gene>
<reference evidence="1" key="1">
    <citation type="submission" date="2018-05" db="EMBL/GenBank/DDBJ databases">
        <authorList>
            <person name="Lanie J.A."/>
            <person name="Ng W.-L."/>
            <person name="Kazmierczak K.M."/>
            <person name="Andrzejewski T.M."/>
            <person name="Davidsen T.M."/>
            <person name="Wayne K.J."/>
            <person name="Tettelin H."/>
            <person name="Glass J.I."/>
            <person name="Rusch D."/>
            <person name="Podicherti R."/>
            <person name="Tsui H.-C.T."/>
            <person name="Winkler M.E."/>
        </authorList>
    </citation>
    <scope>NUCLEOTIDE SEQUENCE</scope>
</reference>
<dbReference type="EMBL" id="UINC01056209">
    <property type="protein sequence ID" value="SVB75970.1"/>
    <property type="molecule type" value="Genomic_DNA"/>
</dbReference>
<organism evidence="1">
    <name type="scientific">marine metagenome</name>
    <dbReference type="NCBI Taxonomy" id="408172"/>
    <lineage>
        <taxon>unclassified sequences</taxon>
        <taxon>metagenomes</taxon>
        <taxon>ecological metagenomes</taxon>
    </lineage>
</organism>
<accession>A0A382GLG1</accession>
<protein>
    <submittedName>
        <fullName evidence="1">Uncharacterized protein</fullName>
    </submittedName>
</protein>